<evidence type="ECO:0000313" key="1">
    <source>
        <dbReference type="EMBL" id="XDJ47186.1"/>
    </source>
</evidence>
<dbReference type="PROSITE" id="PS51257">
    <property type="entry name" value="PROKAR_LIPOPROTEIN"/>
    <property type="match status" value="1"/>
</dbReference>
<dbReference type="EMBL" id="CP158254">
    <property type="protein sequence ID" value="XDJ47186.1"/>
    <property type="molecule type" value="Genomic_DNA"/>
</dbReference>
<gene>
    <name evidence="1" type="ORF">ABRZ04_12915</name>
</gene>
<dbReference type="AlphaFoldDB" id="A0AB39CXY0"/>
<accession>A0AB39CXY0</accession>
<organism evidence="1">
    <name type="scientific">Castellaniella ginsengisoli</name>
    <dbReference type="NCBI Taxonomy" id="546114"/>
    <lineage>
        <taxon>Bacteria</taxon>
        <taxon>Pseudomonadati</taxon>
        <taxon>Pseudomonadota</taxon>
        <taxon>Betaproteobacteria</taxon>
        <taxon>Burkholderiales</taxon>
        <taxon>Alcaligenaceae</taxon>
        <taxon>Castellaniella</taxon>
    </lineage>
</organism>
<reference evidence="1" key="1">
    <citation type="submission" date="2024-05" db="EMBL/GenBank/DDBJ databases">
        <authorList>
            <person name="Luo Y.-C."/>
            <person name="Nicholds J."/>
            <person name="Mortimer T."/>
            <person name="Maboni G."/>
        </authorList>
    </citation>
    <scope>NUCLEOTIDE SEQUENCE</scope>
    <source>
        <strain evidence="1">151836</strain>
    </source>
</reference>
<name>A0AB39CXY0_9BURK</name>
<protein>
    <recommendedName>
        <fullName evidence="2">Lipoprotein</fullName>
    </recommendedName>
</protein>
<proteinExistence type="predicted"/>
<dbReference type="RefSeq" id="WP_368639718.1">
    <property type="nucleotide sequence ID" value="NZ_CP158254.1"/>
</dbReference>
<sequence length="287" mass="30881">MPPTKILAIAVFSILIVGCATGPRPYDPAKSAALNLAELGGIDGLKDQTVSPADYSNIQSSGASVLTDIGWSGASYSAPPPGISGGLSFGLGLLSMIRSTDSPAKHRQLVAWMPQSMASDTNDAQEKMRSITISAIDKALAEMGWQRSEFELSRRESKIIAAAAFHSMDVPQRCAGLSAPLTEKCIVGAYIQTPVETNNSPAIITQSSQPSYVFKGDAIFNGYISIVTRGQEINLQQFYIALSNHLPPWSYFYIPPKAAMKAHAAGNLDYPQIYFRGKMELFVTAQK</sequence>
<evidence type="ECO:0008006" key="2">
    <source>
        <dbReference type="Google" id="ProtNLM"/>
    </source>
</evidence>